<comment type="caution">
    <text evidence="1">The sequence shown here is derived from an EMBL/GenBank/DDBJ whole genome shotgun (WGS) entry which is preliminary data.</text>
</comment>
<sequence>KDSSLISKEEKIKELISDLFNYYYKKEAQIRIKYNVSELEKDQRSKLSRLLDSNTNLCAQDLNELRRTSIV</sequence>
<reference evidence="1" key="1">
    <citation type="submission" date="2021-06" db="EMBL/GenBank/DDBJ databases">
        <authorList>
            <person name="Kallberg Y."/>
            <person name="Tangrot J."/>
            <person name="Rosling A."/>
        </authorList>
    </citation>
    <scope>NUCLEOTIDE SEQUENCE</scope>
    <source>
        <strain evidence="1">AU212A</strain>
    </source>
</reference>
<protein>
    <submittedName>
        <fullName evidence="1">6483_t:CDS:1</fullName>
    </submittedName>
</protein>
<proteinExistence type="predicted"/>
<keyword evidence="2" id="KW-1185">Reference proteome</keyword>
<organism evidence="1 2">
    <name type="scientific">Scutellospora calospora</name>
    <dbReference type="NCBI Taxonomy" id="85575"/>
    <lineage>
        <taxon>Eukaryota</taxon>
        <taxon>Fungi</taxon>
        <taxon>Fungi incertae sedis</taxon>
        <taxon>Mucoromycota</taxon>
        <taxon>Glomeromycotina</taxon>
        <taxon>Glomeromycetes</taxon>
        <taxon>Diversisporales</taxon>
        <taxon>Gigasporaceae</taxon>
        <taxon>Scutellospora</taxon>
    </lineage>
</organism>
<accession>A0ACA9PIM6</accession>
<evidence type="ECO:0000313" key="1">
    <source>
        <dbReference type="EMBL" id="CAG8705987.1"/>
    </source>
</evidence>
<dbReference type="Proteomes" id="UP000789860">
    <property type="component" value="Unassembled WGS sequence"/>
</dbReference>
<dbReference type="EMBL" id="CAJVPM010041346">
    <property type="protein sequence ID" value="CAG8705987.1"/>
    <property type="molecule type" value="Genomic_DNA"/>
</dbReference>
<name>A0ACA9PIM6_9GLOM</name>
<evidence type="ECO:0000313" key="2">
    <source>
        <dbReference type="Proteomes" id="UP000789860"/>
    </source>
</evidence>
<feature type="non-terminal residue" evidence="1">
    <location>
        <position position="1"/>
    </location>
</feature>
<gene>
    <name evidence="1" type="ORF">SCALOS_LOCUS10685</name>
</gene>